<dbReference type="SUPFAM" id="SSF54285">
    <property type="entry name" value="MoaD/ThiS"/>
    <property type="match status" value="1"/>
</dbReference>
<organism evidence="2 3">
    <name type="scientific">Conexibacter woesei (strain DSM 14684 / CCUG 47730 / CIP 108061 / JCM 11494 / NBRC 100937 / ID131577)</name>
    <dbReference type="NCBI Taxonomy" id="469383"/>
    <lineage>
        <taxon>Bacteria</taxon>
        <taxon>Bacillati</taxon>
        <taxon>Actinomycetota</taxon>
        <taxon>Thermoleophilia</taxon>
        <taxon>Solirubrobacterales</taxon>
        <taxon>Conexibacteraceae</taxon>
        <taxon>Conexibacter</taxon>
    </lineage>
</organism>
<dbReference type="AlphaFoldDB" id="D3FEY6"/>
<dbReference type="EMBL" id="CP001854">
    <property type="protein sequence ID" value="ADB51703.1"/>
    <property type="molecule type" value="Genomic_DNA"/>
</dbReference>
<name>D3FEY6_CONWI</name>
<dbReference type="HOGENOM" id="CLU_114601_4_3_11"/>
<evidence type="ECO:0000256" key="1">
    <source>
        <dbReference type="SAM" id="SignalP"/>
    </source>
</evidence>
<dbReference type="InterPro" id="IPR003749">
    <property type="entry name" value="ThiS/MoaD-like"/>
</dbReference>
<protein>
    <submittedName>
        <fullName evidence="2">ThiamineS protein</fullName>
    </submittedName>
</protein>
<keyword evidence="1" id="KW-0732">Signal</keyword>
<sequence>MYARPMRVKVRFAAALARLAAAPQLTLDLPDGATVGQLLDRLAGEQPELAPALGAALPVRAGSHVAHDDALADGDEVALLIPVAGGS</sequence>
<evidence type="ECO:0000313" key="3">
    <source>
        <dbReference type="Proteomes" id="UP000008229"/>
    </source>
</evidence>
<dbReference type="InterPro" id="IPR012675">
    <property type="entry name" value="Beta-grasp_dom_sf"/>
</dbReference>
<gene>
    <name evidence="2" type="ordered locus">Cwoe_3285</name>
</gene>
<keyword evidence="3" id="KW-1185">Reference proteome</keyword>
<reference evidence="2 3" key="1">
    <citation type="journal article" date="2010" name="Stand. Genomic Sci.">
        <title>Complete genome sequence of Conexibacter woesei type strain (ID131577).</title>
        <authorList>
            <person name="Pukall R."/>
            <person name="Lapidus A."/>
            <person name="Glavina Del Rio T."/>
            <person name="Copeland A."/>
            <person name="Tice H."/>
            <person name="Cheng J.-F."/>
            <person name="Lucas S."/>
            <person name="Chen F."/>
            <person name="Nolan M."/>
            <person name="Bruce D."/>
            <person name="Goodwin L."/>
            <person name="Pitluck S."/>
            <person name="Mavromatis K."/>
            <person name="Ivanova N."/>
            <person name="Ovchinnikova G."/>
            <person name="Pati A."/>
            <person name="Chen A."/>
            <person name="Palaniappan K."/>
            <person name="Land M."/>
            <person name="Hauser L."/>
            <person name="Chang Y.-J."/>
            <person name="Jeffries C.D."/>
            <person name="Chain P."/>
            <person name="Meincke L."/>
            <person name="Sims D."/>
            <person name="Brettin T."/>
            <person name="Detter J.C."/>
            <person name="Rohde M."/>
            <person name="Goeker M."/>
            <person name="Bristow J."/>
            <person name="Eisen J.A."/>
            <person name="Markowitz V."/>
            <person name="Kyrpides N.C."/>
            <person name="Klenk H.-P."/>
            <person name="Hugenholtz P."/>
        </authorList>
    </citation>
    <scope>NUCLEOTIDE SEQUENCE [LARGE SCALE GENOMIC DNA]</scope>
    <source>
        <strain evidence="3">DSM 14684 / CIP 108061 / JCM 11494 / NBRC 100937 / ID131577</strain>
    </source>
</reference>
<reference evidence="3" key="2">
    <citation type="submission" date="2010-01" db="EMBL/GenBank/DDBJ databases">
        <title>The complete genome of Conexibacter woesei DSM 14684.</title>
        <authorList>
            <consortium name="US DOE Joint Genome Institute (JGI-PGF)"/>
            <person name="Lucas S."/>
            <person name="Copeland A."/>
            <person name="Lapidus A."/>
            <person name="Glavina del Rio T."/>
            <person name="Dalin E."/>
            <person name="Tice H."/>
            <person name="Bruce D."/>
            <person name="Goodwin L."/>
            <person name="Pitluck S."/>
            <person name="Kyrpides N."/>
            <person name="Mavromatis K."/>
            <person name="Ivanova N."/>
            <person name="Mikhailova N."/>
            <person name="Chertkov O."/>
            <person name="Brettin T."/>
            <person name="Detter J.C."/>
            <person name="Han C."/>
            <person name="Larimer F."/>
            <person name="Land M."/>
            <person name="Hauser L."/>
            <person name="Markowitz V."/>
            <person name="Cheng J.-F."/>
            <person name="Hugenholtz P."/>
            <person name="Woyke T."/>
            <person name="Wu D."/>
            <person name="Pukall R."/>
            <person name="Steenblock K."/>
            <person name="Schneider S."/>
            <person name="Klenk H.-P."/>
            <person name="Eisen J.A."/>
        </authorList>
    </citation>
    <scope>NUCLEOTIDE SEQUENCE [LARGE SCALE GENOMIC DNA]</scope>
    <source>
        <strain evidence="3">DSM 14684 / CIP 108061 / JCM 11494 / NBRC 100937 / ID131577</strain>
    </source>
</reference>
<evidence type="ECO:0000313" key="2">
    <source>
        <dbReference type="EMBL" id="ADB51703.1"/>
    </source>
</evidence>
<dbReference type="STRING" id="469383.Cwoe_3285"/>
<proteinExistence type="predicted"/>
<feature type="chain" id="PRO_5039462545" evidence="1">
    <location>
        <begin position="21"/>
        <end position="87"/>
    </location>
</feature>
<dbReference type="Gene3D" id="3.10.20.30">
    <property type="match status" value="1"/>
</dbReference>
<accession>D3FEY6</accession>
<dbReference type="Pfam" id="PF02597">
    <property type="entry name" value="ThiS"/>
    <property type="match status" value="1"/>
</dbReference>
<dbReference type="eggNOG" id="COG1977">
    <property type="taxonomic scope" value="Bacteria"/>
</dbReference>
<dbReference type="CDD" id="cd00754">
    <property type="entry name" value="Ubl_MoaD"/>
    <property type="match status" value="1"/>
</dbReference>
<dbReference type="InterPro" id="IPR016155">
    <property type="entry name" value="Mopterin_synth/thiamin_S_b"/>
</dbReference>
<dbReference type="Proteomes" id="UP000008229">
    <property type="component" value="Chromosome"/>
</dbReference>
<dbReference type="KEGG" id="cwo:Cwoe_3285"/>
<feature type="signal peptide" evidence="1">
    <location>
        <begin position="1"/>
        <end position="20"/>
    </location>
</feature>